<dbReference type="Proteomes" id="UP001218579">
    <property type="component" value="Unassembled WGS sequence"/>
</dbReference>
<proteinExistence type="predicted"/>
<comment type="caution">
    <text evidence="1">The sequence shown here is derived from an EMBL/GenBank/DDBJ whole genome shotgun (WGS) entry which is preliminary data.</text>
</comment>
<protein>
    <submittedName>
        <fullName evidence="1">SapC family protein</fullName>
    </submittedName>
</protein>
<dbReference type="InterPro" id="IPR010836">
    <property type="entry name" value="SapC"/>
</dbReference>
<sequence>MSQPVALDNIEHHDLRYISGHGSAFGDSVNQTPVFPTEFAEIQREYPIFFRRDHQGAFYAVALLGLDKDENLFLEGNQWNARYIPAMIARGPFLIGFQTRDIDGETRREPMIHADITHPRFSRSEGEPLFLPHGGNAPRLERISRTLRTIHAGSEVMPAMFSAFEAAGLLAPIEVDIRLDETTSYKIPDLFGISAEALNGLNGETLQSLNQTGFLALAFQVMSSLGNVSKIIEMKNRKRHQV</sequence>
<reference evidence="1 2" key="1">
    <citation type="submission" date="2023-01" db="EMBL/GenBank/DDBJ databases">
        <title>Novel species of the genus Asticcacaulis isolated from rivers.</title>
        <authorList>
            <person name="Lu H."/>
        </authorList>
    </citation>
    <scope>NUCLEOTIDE SEQUENCE [LARGE SCALE GENOMIC DNA]</scope>
    <source>
        <strain evidence="1 2">LKC15W</strain>
    </source>
</reference>
<evidence type="ECO:0000313" key="1">
    <source>
        <dbReference type="EMBL" id="MDC7677710.1"/>
    </source>
</evidence>
<dbReference type="RefSeq" id="WP_272746028.1">
    <property type="nucleotide sequence ID" value="NZ_JAQQKV010000004.1"/>
</dbReference>
<dbReference type="Pfam" id="PF07277">
    <property type="entry name" value="SapC"/>
    <property type="match status" value="1"/>
</dbReference>
<evidence type="ECO:0000313" key="2">
    <source>
        <dbReference type="Proteomes" id="UP001218579"/>
    </source>
</evidence>
<keyword evidence="2" id="KW-1185">Reference proteome</keyword>
<gene>
    <name evidence="1" type="ORF">PQU98_16320</name>
</gene>
<accession>A0ABT5HNJ8</accession>
<organism evidence="1 2">
    <name type="scientific">Asticcacaulis machinosus</name>
    <dbReference type="NCBI Taxonomy" id="2984211"/>
    <lineage>
        <taxon>Bacteria</taxon>
        <taxon>Pseudomonadati</taxon>
        <taxon>Pseudomonadota</taxon>
        <taxon>Alphaproteobacteria</taxon>
        <taxon>Caulobacterales</taxon>
        <taxon>Caulobacteraceae</taxon>
        <taxon>Asticcacaulis</taxon>
    </lineage>
</organism>
<dbReference type="EMBL" id="JAQQKV010000004">
    <property type="protein sequence ID" value="MDC7677710.1"/>
    <property type="molecule type" value="Genomic_DNA"/>
</dbReference>
<name>A0ABT5HNJ8_9CAUL</name>